<gene>
    <name evidence="2" type="ORF">BAUCODRAFT_177187</name>
</gene>
<dbReference type="RefSeq" id="XP_007671817.1">
    <property type="nucleotide sequence ID" value="XM_007673627.1"/>
</dbReference>
<dbReference type="OrthoDB" id="5420391at2759"/>
<dbReference type="STRING" id="717646.M2M0T5"/>
<dbReference type="OMA" id="WGHASCK"/>
<accession>M2M0T5</accession>
<dbReference type="AlphaFoldDB" id="M2M0T5"/>
<proteinExistence type="predicted"/>
<name>M2M0T5_BAUPA</name>
<dbReference type="eggNOG" id="ENOG502SAHR">
    <property type="taxonomic scope" value="Eukaryota"/>
</dbReference>
<organism evidence="2 3">
    <name type="scientific">Baudoinia panamericana (strain UAMH 10762)</name>
    <name type="common">Angels' share fungus</name>
    <name type="synonym">Baudoinia compniacensis (strain UAMH 10762)</name>
    <dbReference type="NCBI Taxonomy" id="717646"/>
    <lineage>
        <taxon>Eukaryota</taxon>
        <taxon>Fungi</taxon>
        <taxon>Dikarya</taxon>
        <taxon>Ascomycota</taxon>
        <taxon>Pezizomycotina</taxon>
        <taxon>Dothideomycetes</taxon>
        <taxon>Dothideomycetidae</taxon>
        <taxon>Mycosphaerellales</taxon>
        <taxon>Teratosphaeriaceae</taxon>
        <taxon>Baudoinia</taxon>
    </lineage>
</organism>
<dbReference type="KEGG" id="bcom:BAUCODRAFT_177187"/>
<feature type="region of interest" description="Disordered" evidence="1">
    <location>
        <begin position="43"/>
        <end position="111"/>
    </location>
</feature>
<dbReference type="HOGENOM" id="CLU_022340_0_0_1"/>
<dbReference type="PANTHER" id="PTHR42084:SF1">
    <property type="entry name" value="SERINE_THREONINE-PROTEIN KINASE PPK6"/>
    <property type="match status" value="1"/>
</dbReference>
<protein>
    <submittedName>
        <fullName evidence="2">Uncharacterized protein</fullName>
    </submittedName>
</protein>
<evidence type="ECO:0000256" key="1">
    <source>
        <dbReference type="SAM" id="MobiDB-lite"/>
    </source>
</evidence>
<dbReference type="GeneID" id="19109478"/>
<sequence length="325" mass="36229">MPKTRGSILSRDGWIYYSPRTMMTTMPGATRWLTSHKIPRRRWRSQNESSLNHIADGDEEWDDFEDSTSPKNAAPAPHLPSISTHTTPAHPSKPLGPPNSQTSSPPTNIPPPSLLLSIFPSLLASAQETLFDPLTRLHVTQRHTLLTHPATLKFLRAYLHQAIVLGHIIAGRKLRWKRDQHLSQSMRMGPSGGGGGMKLAGVDRSEVAKEEREVLDVVRLWRDQVGKLRTAVAGVGAVTTLSDEGKLRAVPEVAEQMPIRTLKASEGGLTAPHACALCGLRREERVSKVDVDVEDSFGEWWLDGPQMHLVCRDFWEEYKGRLKSR</sequence>
<dbReference type="EMBL" id="KB445550">
    <property type="protein sequence ID" value="EMD00633.1"/>
    <property type="molecule type" value="Genomic_DNA"/>
</dbReference>
<dbReference type="PANTHER" id="PTHR42084">
    <property type="entry name" value="YALI0E26631P"/>
    <property type="match status" value="1"/>
</dbReference>
<feature type="compositionally biased region" description="Acidic residues" evidence="1">
    <location>
        <begin position="57"/>
        <end position="66"/>
    </location>
</feature>
<evidence type="ECO:0000313" key="3">
    <source>
        <dbReference type="Proteomes" id="UP000011761"/>
    </source>
</evidence>
<keyword evidence="3" id="KW-1185">Reference proteome</keyword>
<reference evidence="2 3" key="1">
    <citation type="journal article" date="2012" name="PLoS Pathog.">
        <title>Diverse lifestyles and strategies of plant pathogenesis encoded in the genomes of eighteen Dothideomycetes fungi.</title>
        <authorList>
            <person name="Ohm R.A."/>
            <person name="Feau N."/>
            <person name="Henrissat B."/>
            <person name="Schoch C.L."/>
            <person name="Horwitz B.A."/>
            <person name="Barry K.W."/>
            <person name="Condon B.J."/>
            <person name="Copeland A.C."/>
            <person name="Dhillon B."/>
            <person name="Glaser F."/>
            <person name="Hesse C.N."/>
            <person name="Kosti I."/>
            <person name="LaButti K."/>
            <person name="Lindquist E.A."/>
            <person name="Lucas S."/>
            <person name="Salamov A.A."/>
            <person name="Bradshaw R.E."/>
            <person name="Ciuffetti L."/>
            <person name="Hamelin R.C."/>
            <person name="Kema G.H.J."/>
            <person name="Lawrence C."/>
            <person name="Scott J.A."/>
            <person name="Spatafora J.W."/>
            <person name="Turgeon B.G."/>
            <person name="de Wit P.J.G.M."/>
            <person name="Zhong S."/>
            <person name="Goodwin S.B."/>
            <person name="Grigoriev I.V."/>
        </authorList>
    </citation>
    <scope>NUCLEOTIDE SEQUENCE [LARGE SCALE GENOMIC DNA]</scope>
    <source>
        <strain evidence="2 3">UAMH 10762</strain>
    </source>
</reference>
<evidence type="ECO:0000313" key="2">
    <source>
        <dbReference type="EMBL" id="EMD00633.1"/>
    </source>
</evidence>
<dbReference type="Proteomes" id="UP000011761">
    <property type="component" value="Unassembled WGS sequence"/>
</dbReference>